<evidence type="ECO:0000313" key="2">
    <source>
        <dbReference type="EMBL" id="AVO34087.1"/>
    </source>
</evidence>
<dbReference type="Proteomes" id="UP000239709">
    <property type="component" value="Chromosome"/>
</dbReference>
<reference evidence="2 3" key="1">
    <citation type="submission" date="2018-03" db="EMBL/GenBank/DDBJ databases">
        <title>Genome sequencing of Ottowia sp.</title>
        <authorList>
            <person name="Kim S.-J."/>
            <person name="Heo J."/>
            <person name="Kwon S.-W."/>
        </authorList>
    </citation>
    <scope>NUCLEOTIDE SEQUENCE [LARGE SCALE GENOMIC DNA]</scope>
    <source>
        <strain evidence="2 3">KADR8-3</strain>
    </source>
</reference>
<dbReference type="PANTHER" id="PTHR34818:SF1">
    <property type="entry name" value="PROTEIN BLI-3"/>
    <property type="match status" value="1"/>
</dbReference>
<proteinExistence type="predicted"/>
<dbReference type="Gene3D" id="2.30.110.10">
    <property type="entry name" value="Electron Transport, Fmn-binding Protein, Chain A"/>
    <property type="match status" value="1"/>
</dbReference>
<dbReference type="SUPFAM" id="SSF50475">
    <property type="entry name" value="FMN-binding split barrel"/>
    <property type="match status" value="1"/>
</dbReference>
<dbReference type="OrthoDB" id="1432662at2"/>
<dbReference type="AlphaFoldDB" id="A0A2S0ME24"/>
<gene>
    <name evidence="2" type="ORF">C6570_07395</name>
</gene>
<dbReference type="EMBL" id="CP027666">
    <property type="protein sequence ID" value="AVO34087.1"/>
    <property type="molecule type" value="Genomic_DNA"/>
</dbReference>
<organism evidence="2 3">
    <name type="scientific">Ottowia oryzae</name>
    <dbReference type="NCBI Taxonomy" id="2109914"/>
    <lineage>
        <taxon>Bacteria</taxon>
        <taxon>Pseudomonadati</taxon>
        <taxon>Pseudomonadota</taxon>
        <taxon>Betaproteobacteria</taxon>
        <taxon>Burkholderiales</taxon>
        <taxon>Comamonadaceae</taxon>
        <taxon>Ottowia</taxon>
    </lineage>
</organism>
<keyword evidence="3" id="KW-1185">Reference proteome</keyword>
<evidence type="ECO:0000259" key="1">
    <source>
        <dbReference type="Pfam" id="PF16242"/>
    </source>
</evidence>
<dbReference type="InterPro" id="IPR038725">
    <property type="entry name" value="YdaG_split_barrel_FMN-bd"/>
</dbReference>
<evidence type="ECO:0000313" key="3">
    <source>
        <dbReference type="Proteomes" id="UP000239709"/>
    </source>
</evidence>
<protein>
    <recommendedName>
        <fullName evidence="1">General stress protein FMN-binding split barrel domain-containing protein</fullName>
    </recommendedName>
</protein>
<dbReference type="Pfam" id="PF16242">
    <property type="entry name" value="Pyrid_ox_like"/>
    <property type="match status" value="1"/>
</dbReference>
<dbReference type="InterPro" id="IPR052917">
    <property type="entry name" value="Stress-Dev_Protein"/>
</dbReference>
<accession>A0A2S0ME24</accession>
<sequence>MALRLPWVRWTWREASTAPRIERDSGDSATLRPLAACRQPPCADGLRGCAARAGALSGAARVKSGVHTQRQGKHAMADIDQQPQENLGGPDARAKIHAIGKHAHMCMLATGVAQYPGDVRPMAIQAVDEQGVFWLLSSSESEKNRDIALDPRVVLTCQNDSRYEYLAISGTARIHTDRATIDKYWTAFARAWFDGSDDPRVTVLSITPDEGHYWQTESGKVVSFVKMSLSALTGSKLSDGGVDGQLTV</sequence>
<feature type="domain" description="General stress protein FMN-binding split barrel" evidence="1">
    <location>
        <begin position="91"/>
        <end position="236"/>
    </location>
</feature>
<dbReference type="PANTHER" id="PTHR34818">
    <property type="entry name" value="PROTEIN BLI-3"/>
    <property type="match status" value="1"/>
</dbReference>
<dbReference type="KEGG" id="otk:C6570_07395"/>
<dbReference type="InterPro" id="IPR012349">
    <property type="entry name" value="Split_barrel_FMN-bd"/>
</dbReference>
<name>A0A2S0ME24_9BURK</name>